<evidence type="ECO:0000256" key="2">
    <source>
        <dbReference type="ARBA" id="ARBA00023125"/>
    </source>
</evidence>
<dbReference type="STRING" id="394193.SAMN04489732_107286"/>
<dbReference type="EMBL" id="FOEF01000007">
    <property type="protein sequence ID" value="SEP39491.1"/>
    <property type="molecule type" value="Genomic_DNA"/>
</dbReference>
<evidence type="ECO:0000256" key="4">
    <source>
        <dbReference type="SAM" id="MobiDB-lite"/>
    </source>
</evidence>
<organism evidence="6 7">
    <name type="scientific">Amycolatopsis saalfeldensis</name>
    <dbReference type="NCBI Taxonomy" id="394193"/>
    <lineage>
        <taxon>Bacteria</taxon>
        <taxon>Bacillati</taxon>
        <taxon>Actinomycetota</taxon>
        <taxon>Actinomycetes</taxon>
        <taxon>Pseudonocardiales</taxon>
        <taxon>Pseudonocardiaceae</taxon>
        <taxon>Amycolatopsis</taxon>
    </lineage>
</organism>
<feature type="domain" description="HTH lacI-type" evidence="5">
    <location>
        <begin position="24"/>
        <end position="78"/>
    </location>
</feature>
<dbReference type="Gene3D" id="3.40.50.2300">
    <property type="match status" value="2"/>
</dbReference>
<dbReference type="AlphaFoldDB" id="A0A1H8XIA7"/>
<accession>A0A1H8XIA7</accession>
<dbReference type="SUPFAM" id="SSF47413">
    <property type="entry name" value="lambda repressor-like DNA-binding domains"/>
    <property type="match status" value="1"/>
</dbReference>
<evidence type="ECO:0000256" key="1">
    <source>
        <dbReference type="ARBA" id="ARBA00023015"/>
    </source>
</evidence>
<gene>
    <name evidence="6" type="ORF">SAMN04489732_107286</name>
</gene>
<keyword evidence="1" id="KW-0805">Transcription regulation</keyword>
<dbReference type="Gene3D" id="1.10.260.40">
    <property type="entry name" value="lambda repressor-like DNA-binding domains"/>
    <property type="match status" value="1"/>
</dbReference>
<dbReference type="Pfam" id="PF13377">
    <property type="entry name" value="Peripla_BP_3"/>
    <property type="match status" value="1"/>
</dbReference>
<keyword evidence="3" id="KW-0804">Transcription</keyword>
<dbReference type="Pfam" id="PF00356">
    <property type="entry name" value="LacI"/>
    <property type="match status" value="1"/>
</dbReference>
<evidence type="ECO:0000313" key="7">
    <source>
        <dbReference type="Proteomes" id="UP000198582"/>
    </source>
</evidence>
<evidence type="ECO:0000256" key="3">
    <source>
        <dbReference type="ARBA" id="ARBA00023163"/>
    </source>
</evidence>
<dbReference type="PANTHER" id="PTHR30146">
    <property type="entry name" value="LACI-RELATED TRANSCRIPTIONAL REPRESSOR"/>
    <property type="match status" value="1"/>
</dbReference>
<dbReference type="InterPro" id="IPR046335">
    <property type="entry name" value="LacI/GalR-like_sensor"/>
</dbReference>
<dbReference type="Proteomes" id="UP000198582">
    <property type="component" value="Unassembled WGS sequence"/>
</dbReference>
<feature type="compositionally biased region" description="Pro residues" evidence="4">
    <location>
        <begin position="1"/>
        <end position="14"/>
    </location>
</feature>
<name>A0A1H8XIA7_9PSEU</name>
<keyword evidence="7" id="KW-1185">Reference proteome</keyword>
<evidence type="ECO:0000313" key="6">
    <source>
        <dbReference type="EMBL" id="SEP39491.1"/>
    </source>
</evidence>
<dbReference type="InterPro" id="IPR010982">
    <property type="entry name" value="Lambda_DNA-bd_dom_sf"/>
</dbReference>
<keyword evidence="2 6" id="KW-0238">DNA-binding</keyword>
<dbReference type="CDD" id="cd01392">
    <property type="entry name" value="HTH_LacI"/>
    <property type="match status" value="1"/>
</dbReference>
<dbReference type="SMART" id="SM00354">
    <property type="entry name" value="HTH_LACI"/>
    <property type="match status" value="1"/>
</dbReference>
<dbReference type="InterPro" id="IPR028082">
    <property type="entry name" value="Peripla_BP_I"/>
</dbReference>
<reference evidence="6 7" key="1">
    <citation type="submission" date="2016-10" db="EMBL/GenBank/DDBJ databases">
        <authorList>
            <person name="de Groot N.N."/>
        </authorList>
    </citation>
    <scope>NUCLEOTIDE SEQUENCE [LARGE SCALE GENOMIC DNA]</scope>
    <source>
        <strain evidence="6 7">DSM 44993</strain>
    </source>
</reference>
<dbReference type="PANTHER" id="PTHR30146:SF153">
    <property type="entry name" value="LACTOSE OPERON REPRESSOR"/>
    <property type="match status" value="1"/>
</dbReference>
<dbReference type="PROSITE" id="PS50932">
    <property type="entry name" value="HTH_LACI_2"/>
    <property type="match status" value="1"/>
</dbReference>
<sequence length="363" mass="38110">MPRPSPTPSTPPGAVPGRGGGRGPSMADVAKEAGVSGQTVSRVANGRSNVDDATRERVLAAMRRVGYRPNSAARALRNGRFRSIGVIISALPTFGNSRTLDAIAAAVVAEGFSIVLLPVTRPTQGEVTGAFSKLNEQAVDGVVILIEQHQLDESEIELPHGLPVVVIDSSARRDYPVVDTDQAHGAAAATRHLLDLGHRTVWHLAGPPQSYAAERRRKAWQSTLDRAGREVPPPLTGDWSPESGYRAGKALAADPAVTAVFAANDQMALGVLRALHEAGRSVPGEVSVVGFDDMDESACFWPPLTTIRQSFEAVGRHAVTALLSEITAGGRGGEPVMVPTELVVRASTAPPPDACHQDVIAPG</sequence>
<protein>
    <submittedName>
        <fullName evidence="6">DNA-binding transcriptional regulator, LacI/PurR family</fullName>
    </submittedName>
</protein>
<dbReference type="CDD" id="cd01574">
    <property type="entry name" value="PBP1_LacI"/>
    <property type="match status" value="1"/>
</dbReference>
<evidence type="ECO:0000259" key="5">
    <source>
        <dbReference type="PROSITE" id="PS50932"/>
    </source>
</evidence>
<dbReference type="GO" id="GO:0000976">
    <property type="term" value="F:transcription cis-regulatory region binding"/>
    <property type="evidence" value="ECO:0007669"/>
    <property type="project" value="TreeGrafter"/>
</dbReference>
<proteinExistence type="predicted"/>
<feature type="region of interest" description="Disordered" evidence="4">
    <location>
        <begin position="1"/>
        <end position="38"/>
    </location>
</feature>
<dbReference type="GO" id="GO:0003700">
    <property type="term" value="F:DNA-binding transcription factor activity"/>
    <property type="evidence" value="ECO:0007669"/>
    <property type="project" value="TreeGrafter"/>
</dbReference>
<dbReference type="SUPFAM" id="SSF53822">
    <property type="entry name" value="Periplasmic binding protein-like I"/>
    <property type="match status" value="1"/>
</dbReference>
<dbReference type="InterPro" id="IPR000843">
    <property type="entry name" value="HTH_LacI"/>
</dbReference>